<sequence>FSIDFIPMENIKPMQENFVETRHIRNSVKSLFHRRRRRSSAVVSGVSDGDTPENSHIPHLSPFANSVVNRCSKESSGDLPGIHRFDTELPDTAKQTSLYARNFLEFCSCQALHLITGCPDYLSDKEFISLTFDLMIAWECHDVDGEQICKDSPSNNCDDDDGWSLFYSSSTNMAVQVDERKTVGPEAFVRIAPICAAVADTITVHNLFDSLTSSSSNRLHFLIYDKYIRSLDKVIKAAKQACGSSAVSNLQLAEGEIILDTDGTVPTKPVLQHIGVTAWPGRLTLTNYALYFESLGVALYDKAVRYELSLDMKQVIKPGLTGPLGARLFDKAVMYKSISIAEPVFLEFPEFKGNSRRDYWLDICLEILHVHKFIRKYNLKDSQQSEALARAIMGIFRYRAVREAFNFCSSNYKTLLAFNLAESLPGGDVILETLSSRLALLNTKAIKHDSPRLTCARQQVMLSPFSYSTLFRFGLILGKGEDMEADFLISLGDFCIGETNPLEMAVKQSKSDTGRAEAAQATVDQVKVEGIDTNLAVLKGLLFPAIQAVSRLQYWASWEDPPKSSVFLLLMCYVIYRGWIKYILPSIFMLLSLLMIWQRLFNNGQPIEAFTVVLPPNRNAVEQLLMLQDGLAQIEALIQAGNITLLKMRALIFAVLPQAADKVALLLVVMAAVFAFLPFRYLALLIFLEGFTRQMPLRKDSSNRWLRRIREWWIRIPAAPVHLIKPDVRKRK</sequence>
<evidence type="ECO:0000313" key="2">
    <source>
        <dbReference type="EMBL" id="KAK6931783.1"/>
    </source>
</evidence>
<feature type="transmembrane region" description="Helical" evidence="1">
    <location>
        <begin position="579"/>
        <end position="597"/>
    </location>
</feature>
<accession>A0AAN8VQ19</accession>
<dbReference type="Proteomes" id="UP001370490">
    <property type="component" value="Unassembled WGS sequence"/>
</dbReference>
<gene>
    <name evidence="2" type="ORF">RJ641_003576</name>
</gene>
<evidence type="ECO:0008006" key="4">
    <source>
        <dbReference type="Google" id="ProtNLM"/>
    </source>
</evidence>
<feature type="non-terminal residue" evidence="2">
    <location>
        <position position="1"/>
    </location>
</feature>
<organism evidence="2 3">
    <name type="scientific">Dillenia turbinata</name>
    <dbReference type="NCBI Taxonomy" id="194707"/>
    <lineage>
        <taxon>Eukaryota</taxon>
        <taxon>Viridiplantae</taxon>
        <taxon>Streptophyta</taxon>
        <taxon>Embryophyta</taxon>
        <taxon>Tracheophyta</taxon>
        <taxon>Spermatophyta</taxon>
        <taxon>Magnoliopsida</taxon>
        <taxon>eudicotyledons</taxon>
        <taxon>Gunneridae</taxon>
        <taxon>Pentapetalae</taxon>
        <taxon>Dilleniales</taxon>
        <taxon>Dilleniaceae</taxon>
        <taxon>Dillenia</taxon>
    </lineage>
</organism>
<evidence type="ECO:0000313" key="3">
    <source>
        <dbReference type="Proteomes" id="UP001370490"/>
    </source>
</evidence>
<comment type="caution">
    <text evidence="2">The sequence shown here is derived from an EMBL/GenBank/DDBJ whole genome shotgun (WGS) entry which is preliminary data.</text>
</comment>
<keyword evidence="1" id="KW-0472">Membrane</keyword>
<feature type="transmembrane region" description="Helical" evidence="1">
    <location>
        <begin position="663"/>
        <end position="688"/>
    </location>
</feature>
<protein>
    <recommendedName>
        <fullName evidence="4">DUF639 domain-containing protein</fullName>
    </recommendedName>
</protein>
<dbReference type="EMBL" id="JBAMMX010000011">
    <property type="protein sequence ID" value="KAK6931783.1"/>
    <property type="molecule type" value="Genomic_DNA"/>
</dbReference>
<evidence type="ECO:0000256" key="1">
    <source>
        <dbReference type="SAM" id="Phobius"/>
    </source>
</evidence>
<dbReference type="PANTHER" id="PTHR31860:SF4">
    <property type="entry name" value="OS02G0637800 PROTEIN"/>
    <property type="match status" value="1"/>
</dbReference>
<dbReference type="Pfam" id="PF04842">
    <property type="entry name" value="DUF639"/>
    <property type="match status" value="1"/>
</dbReference>
<name>A0AAN8VQ19_9MAGN</name>
<proteinExistence type="predicted"/>
<keyword evidence="1" id="KW-1133">Transmembrane helix</keyword>
<dbReference type="InterPro" id="IPR006927">
    <property type="entry name" value="DUF639"/>
</dbReference>
<keyword evidence="1" id="KW-0812">Transmembrane</keyword>
<keyword evidence="3" id="KW-1185">Reference proteome</keyword>
<reference evidence="2 3" key="1">
    <citation type="submission" date="2023-12" db="EMBL/GenBank/DDBJ databases">
        <title>A high-quality genome assembly for Dillenia turbinata (Dilleniales).</title>
        <authorList>
            <person name="Chanderbali A."/>
        </authorList>
    </citation>
    <scope>NUCLEOTIDE SEQUENCE [LARGE SCALE GENOMIC DNA]</scope>
    <source>
        <strain evidence="2">LSX21</strain>
        <tissue evidence="2">Leaf</tissue>
    </source>
</reference>
<dbReference type="PANTHER" id="PTHR31860">
    <property type="entry name" value="HEAT-INDUCIBLE TRANSCRIPTION REPRESSOR (DUF639)-RELATED"/>
    <property type="match status" value="1"/>
</dbReference>
<dbReference type="AlphaFoldDB" id="A0AAN8VQ19"/>